<dbReference type="PANTHER" id="PTHR12126">
    <property type="entry name" value="NADH-UBIQUINONE OXIDOREDUCTASE 39 KDA SUBUNIT-RELATED"/>
    <property type="match status" value="1"/>
</dbReference>
<evidence type="ECO:0000259" key="1">
    <source>
        <dbReference type="Pfam" id="PF01370"/>
    </source>
</evidence>
<name>A0A6B8KJD0_9HYPH</name>
<dbReference type="Pfam" id="PF01370">
    <property type="entry name" value="Epimerase"/>
    <property type="match status" value="1"/>
</dbReference>
<dbReference type="InterPro" id="IPR001509">
    <property type="entry name" value="Epimerase_deHydtase"/>
</dbReference>
<dbReference type="PANTHER" id="PTHR12126:SF16">
    <property type="entry name" value="MIOREX COMPLEX COMPONENT 2"/>
    <property type="match status" value="1"/>
</dbReference>
<dbReference type="RefSeq" id="WP_136496897.1">
    <property type="nucleotide sequence ID" value="NZ_CP046052.1"/>
</dbReference>
<dbReference type="KEGG" id="mhey:H2LOC_013760"/>
<protein>
    <submittedName>
        <fullName evidence="2">NAD-dependent epimerase/dehydratase family protein</fullName>
    </submittedName>
</protein>
<dbReference type="EMBL" id="CP046052">
    <property type="protein sequence ID" value="QGM46673.1"/>
    <property type="molecule type" value="Genomic_DNA"/>
</dbReference>
<evidence type="ECO:0000313" key="3">
    <source>
        <dbReference type="Proteomes" id="UP000309061"/>
    </source>
</evidence>
<reference evidence="2 3" key="1">
    <citation type="submission" date="2019-11" db="EMBL/GenBank/DDBJ databases">
        <title>The genome sequence of Methylocystis heyeri.</title>
        <authorList>
            <person name="Oshkin I.Y."/>
            <person name="Miroshnikov K."/>
            <person name="Dedysh S.N."/>
        </authorList>
    </citation>
    <scope>NUCLEOTIDE SEQUENCE [LARGE SCALE GENOMIC DNA]</scope>
    <source>
        <strain evidence="2 3">H2</strain>
    </source>
</reference>
<feature type="domain" description="NAD-dependent epimerase/dehydratase" evidence="1">
    <location>
        <begin position="7"/>
        <end position="175"/>
    </location>
</feature>
<sequence>MSGAKVVAVTGANGYVGSIIAAALKDEAEVLSLSRAPRGDNQIAFEFGGDMDLLARRLREHGVTHLIHAAWDMRTSTAKEAERICVAGSRAVLAAARRAGVEKLIFISSVSAFRSARSTYGRSKLEVEQAFRDAGGLVLRLGLIHGAHAGGAFGAMKRIATTSPIIPLIGDGKAPQFLLAEDDLKDIIVRAVRGEFDDEASVMTLAHPEPLAFRDILFRLAEEAGCRPIFLPIPWRILYCVLLSQEKLGFKPRARSDSILSFVYQDPAPDFVPMRRHGISPKPFSCSASGACAESAGSERAANRKAWPPG</sequence>
<dbReference type="InterPro" id="IPR051207">
    <property type="entry name" value="ComplexI_NDUFA9_subunit"/>
</dbReference>
<dbReference type="Gene3D" id="3.40.50.720">
    <property type="entry name" value="NAD(P)-binding Rossmann-like Domain"/>
    <property type="match status" value="1"/>
</dbReference>
<dbReference type="SUPFAM" id="SSF51735">
    <property type="entry name" value="NAD(P)-binding Rossmann-fold domains"/>
    <property type="match status" value="1"/>
</dbReference>
<evidence type="ECO:0000313" key="2">
    <source>
        <dbReference type="EMBL" id="QGM46673.1"/>
    </source>
</evidence>
<proteinExistence type="predicted"/>
<organism evidence="2 3">
    <name type="scientific">Methylocystis heyeri</name>
    <dbReference type="NCBI Taxonomy" id="391905"/>
    <lineage>
        <taxon>Bacteria</taxon>
        <taxon>Pseudomonadati</taxon>
        <taxon>Pseudomonadota</taxon>
        <taxon>Alphaproteobacteria</taxon>
        <taxon>Hyphomicrobiales</taxon>
        <taxon>Methylocystaceae</taxon>
        <taxon>Methylocystis</taxon>
    </lineage>
</organism>
<keyword evidence="3" id="KW-1185">Reference proteome</keyword>
<accession>A0A6B8KJD0</accession>
<dbReference type="GO" id="GO:0044877">
    <property type="term" value="F:protein-containing complex binding"/>
    <property type="evidence" value="ECO:0007669"/>
    <property type="project" value="TreeGrafter"/>
</dbReference>
<dbReference type="InterPro" id="IPR036291">
    <property type="entry name" value="NAD(P)-bd_dom_sf"/>
</dbReference>
<dbReference type="Proteomes" id="UP000309061">
    <property type="component" value="Chromosome"/>
</dbReference>
<dbReference type="AlphaFoldDB" id="A0A6B8KJD0"/>
<gene>
    <name evidence="2" type="ORF">H2LOC_013760</name>
</gene>
<dbReference type="OrthoDB" id="9795501at2"/>